<evidence type="ECO:0000256" key="3">
    <source>
        <dbReference type="ARBA" id="ARBA00022475"/>
    </source>
</evidence>
<organism evidence="8 9">
    <name type="scientific">Pelagirhabdus alkalitolerans</name>
    <dbReference type="NCBI Taxonomy" id="1612202"/>
    <lineage>
        <taxon>Bacteria</taxon>
        <taxon>Bacillati</taxon>
        <taxon>Bacillota</taxon>
        <taxon>Bacilli</taxon>
        <taxon>Bacillales</taxon>
        <taxon>Bacillaceae</taxon>
        <taxon>Pelagirhabdus</taxon>
    </lineage>
</organism>
<evidence type="ECO:0000256" key="1">
    <source>
        <dbReference type="ARBA" id="ARBA00004651"/>
    </source>
</evidence>
<feature type="transmembrane region" description="Helical" evidence="7">
    <location>
        <begin position="108"/>
        <end position="128"/>
    </location>
</feature>
<comment type="subcellular location">
    <subcellularLocation>
        <location evidence="1">Cell membrane</location>
        <topology evidence="1">Multi-pass membrane protein</topology>
    </subcellularLocation>
</comment>
<sequence length="182" mass="19852">MNKYLQLFLTFAKIGSVTFGGGYAMLPILERDVVERHGWVTREELLDYYAIGQTTPGIIAVNTATFIGYKHLGVIGAISATLGIILPSLIIISIIASLLVNITDSEMLQHAFAGIRVSVYVLIIHAVIKLSKSSLKDWFTISLFAIVLLLTLLVNMTPVVFVVGAGVCGYLLYVFKKRGESS</sequence>
<dbReference type="Pfam" id="PF02417">
    <property type="entry name" value="Chromate_transp"/>
    <property type="match status" value="1"/>
</dbReference>
<evidence type="ECO:0000256" key="5">
    <source>
        <dbReference type="ARBA" id="ARBA00022989"/>
    </source>
</evidence>
<evidence type="ECO:0000256" key="2">
    <source>
        <dbReference type="ARBA" id="ARBA00005262"/>
    </source>
</evidence>
<dbReference type="RefSeq" id="WP_090793400.1">
    <property type="nucleotide sequence ID" value="NZ_FMYI01000002.1"/>
</dbReference>
<dbReference type="EMBL" id="FMYI01000002">
    <property type="protein sequence ID" value="SDB90284.1"/>
    <property type="molecule type" value="Genomic_DNA"/>
</dbReference>
<proteinExistence type="inferred from homology"/>
<keyword evidence="4 7" id="KW-0812">Transmembrane</keyword>
<reference evidence="9" key="1">
    <citation type="submission" date="2016-09" db="EMBL/GenBank/DDBJ databases">
        <authorList>
            <person name="Varghese N."/>
            <person name="Submissions S."/>
        </authorList>
    </citation>
    <scope>NUCLEOTIDE SEQUENCE [LARGE SCALE GENOMIC DNA]</scope>
    <source>
        <strain evidence="9">S5</strain>
    </source>
</reference>
<dbReference type="AlphaFoldDB" id="A0A1G6H809"/>
<dbReference type="GO" id="GO:0005886">
    <property type="term" value="C:plasma membrane"/>
    <property type="evidence" value="ECO:0007669"/>
    <property type="project" value="UniProtKB-SubCell"/>
</dbReference>
<dbReference type="OrthoDB" id="9027281at2"/>
<dbReference type="PANTHER" id="PTHR43663:SF1">
    <property type="entry name" value="CHROMATE TRANSPORTER"/>
    <property type="match status" value="1"/>
</dbReference>
<dbReference type="Proteomes" id="UP000242949">
    <property type="component" value="Unassembled WGS sequence"/>
</dbReference>
<comment type="similarity">
    <text evidence="2">Belongs to the chromate ion transporter (CHR) (TC 2.A.51) family.</text>
</comment>
<keyword evidence="9" id="KW-1185">Reference proteome</keyword>
<dbReference type="GO" id="GO:0015109">
    <property type="term" value="F:chromate transmembrane transporter activity"/>
    <property type="evidence" value="ECO:0007669"/>
    <property type="project" value="InterPro"/>
</dbReference>
<accession>A0A1G6H809</accession>
<dbReference type="InterPro" id="IPR052518">
    <property type="entry name" value="CHR_Transporter"/>
</dbReference>
<evidence type="ECO:0000313" key="9">
    <source>
        <dbReference type="Proteomes" id="UP000242949"/>
    </source>
</evidence>
<protein>
    <submittedName>
        <fullName evidence="8">Chromate transporter</fullName>
    </submittedName>
</protein>
<gene>
    <name evidence="8" type="ORF">SAMN05421734_102342</name>
</gene>
<keyword evidence="3" id="KW-1003">Cell membrane</keyword>
<evidence type="ECO:0000313" key="8">
    <source>
        <dbReference type="EMBL" id="SDB90284.1"/>
    </source>
</evidence>
<evidence type="ECO:0000256" key="4">
    <source>
        <dbReference type="ARBA" id="ARBA00022692"/>
    </source>
</evidence>
<evidence type="ECO:0000256" key="7">
    <source>
        <dbReference type="SAM" id="Phobius"/>
    </source>
</evidence>
<feature type="transmembrane region" description="Helical" evidence="7">
    <location>
        <begin position="7"/>
        <end position="28"/>
    </location>
</feature>
<keyword evidence="6 7" id="KW-0472">Membrane</keyword>
<dbReference type="STRING" id="1612202.SAMN05421734_102342"/>
<keyword evidence="5 7" id="KW-1133">Transmembrane helix</keyword>
<dbReference type="PANTHER" id="PTHR43663">
    <property type="entry name" value="CHROMATE TRANSPORT PROTEIN-RELATED"/>
    <property type="match status" value="1"/>
</dbReference>
<feature type="transmembrane region" description="Helical" evidence="7">
    <location>
        <begin position="159"/>
        <end position="175"/>
    </location>
</feature>
<evidence type="ECO:0000256" key="6">
    <source>
        <dbReference type="ARBA" id="ARBA00023136"/>
    </source>
</evidence>
<name>A0A1G6H809_9BACI</name>
<feature type="transmembrane region" description="Helical" evidence="7">
    <location>
        <begin position="81"/>
        <end position="102"/>
    </location>
</feature>
<dbReference type="InterPro" id="IPR003370">
    <property type="entry name" value="Chromate_transpt"/>
</dbReference>